<reference evidence="4" key="2">
    <citation type="journal article" date="2015" name="Gigascience">
        <title>Reconstructing a comprehensive transcriptome assembly of a white-pupal translocated strain of the pest fruit fly Bactrocera cucurbitae.</title>
        <authorList>
            <person name="Sim S.B."/>
            <person name="Calla B."/>
            <person name="Hall B."/>
            <person name="DeRego T."/>
            <person name="Geib S.M."/>
        </authorList>
    </citation>
    <scope>NUCLEOTIDE SEQUENCE</scope>
</reference>
<evidence type="ECO:0000313" key="4">
    <source>
        <dbReference type="EMBL" id="JAD02476.1"/>
    </source>
</evidence>
<dbReference type="EMBL" id="GBXI01011816">
    <property type="protein sequence ID" value="JAD02476.1"/>
    <property type="molecule type" value="Transcribed_RNA"/>
</dbReference>
<name>A0A0A1WV16_ZEUCU</name>
<dbReference type="PROSITE" id="PS50088">
    <property type="entry name" value="ANK_REPEAT"/>
    <property type="match status" value="2"/>
</dbReference>
<evidence type="ECO:0000256" key="3">
    <source>
        <dbReference type="SAM" id="SignalP"/>
    </source>
</evidence>
<dbReference type="GO" id="GO:0005856">
    <property type="term" value="C:cytoskeleton"/>
    <property type="evidence" value="ECO:0007669"/>
    <property type="project" value="TreeGrafter"/>
</dbReference>
<evidence type="ECO:0000256" key="1">
    <source>
        <dbReference type="PROSITE-ProRule" id="PRU00023"/>
    </source>
</evidence>
<dbReference type="PANTHER" id="PTHR24168:SF21">
    <property type="entry name" value="KANK, ISOFORM D"/>
    <property type="match status" value="1"/>
</dbReference>
<feature type="chain" id="PRO_5001982681" evidence="3">
    <location>
        <begin position="21"/>
        <end position="517"/>
    </location>
</feature>
<dbReference type="Pfam" id="PF00023">
    <property type="entry name" value="Ank"/>
    <property type="match status" value="1"/>
</dbReference>
<proteinExistence type="predicted"/>
<feature type="compositionally biased region" description="Basic and acidic residues" evidence="2">
    <location>
        <begin position="171"/>
        <end position="182"/>
    </location>
</feature>
<feature type="repeat" description="ANK" evidence="1">
    <location>
        <begin position="327"/>
        <end position="349"/>
    </location>
</feature>
<evidence type="ECO:0000256" key="2">
    <source>
        <dbReference type="SAM" id="MobiDB-lite"/>
    </source>
</evidence>
<feature type="signal peptide" evidence="3">
    <location>
        <begin position="1"/>
        <end position="20"/>
    </location>
</feature>
<dbReference type="AlphaFoldDB" id="A0A0A1WV16"/>
<feature type="region of interest" description="Disordered" evidence="2">
    <location>
        <begin position="170"/>
        <end position="228"/>
    </location>
</feature>
<reference evidence="4" key="1">
    <citation type="submission" date="2014-11" db="EMBL/GenBank/DDBJ databases">
        <authorList>
            <person name="Geib S."/>
        </authorList>
    </citation>
    <scope>NUCLEOTIDE SEQUENCE</scope>
</reference>
<gene>
    <name evidence="4" type="primary">KANK1_0</name>
    <name evidence="4" type="ORF">g.56226</name>
</gene>
<keyword evidence="3" id="KW-0732">Signal</keyword>
<feature type="region of interest" description="Disordered" evidence="2">
    <location>
        <begin position="496"/>
        <end position="517"/>
    </location>
</feature>
<dbReference type="GO" id="GO:0030837">
    <property type="term" value="P:negative regulation of actin filament polymerization"/>
    <property type="evidence" value="ECO:0007669"/>
    <property type="project" value="InterPro"/>
</dbReference>
<protein>
    <submittedName>
        <fullName evidence="4">KN motif and ankyrin repeat domain-containing protein 1</fullName>
    </submittedName>
</protein>
<dbReference type="PROSITE" id="PS50297">
    <property type="entry name" value="ANK_REP_REGION"/>
    <property type="match status" value="2"/>
</dbReference>
<organism evidence="4">
    <name type="scientific">Zeugodacus cucurbitae</name>
    <name type="common">Melon fruit fly</name>
    <name type="synonym">Bactrocera cucurbitae</name>
    <dbReference type="NCBI Taxonomy" id="28588"/>
    <lineage>
        <taxon>Eukaryota</taxon>
        <taxon>Metazoa</taxon>
        <taxon>Ecdysozoa</taxon>
        <taxon>Arthropoda</taxon>
        <taxon>Hexapoda</taxon>
        <taxon>Insecta</taxon>
        <taxon>Pterygota</taxon>
        <taxon>Neoptera</taxon>
        <taxon>Endopterygota</taxon>
        <taxon>Diptera</taxon>
        <taxon>Brachycera</taxon>
        <taxon>Muscomorpha</taxon>
        <taxon>Tephritoidea</taxon>
        <taxon>Tephritidae</taxon>
        <taxon>Zeugodacus</taxon>
        <taxon>Zeugodacus</taxon>
    </lineage>
</organism>
<dbReference type="PANTHER" id="PTHR24168">
    <property type="entry name" value="KN MOTIF AND ANKYRIN REPEAT DOMAIN-CONTAINING"/>
    <property type="match status" value="1"/>
</dbReference>
<dbReference type="GO" id="GO:0005737">
    <property type="term" value="C:cytoplasm"/>
    <property type="evidence" value="ECO:0007669"/>
    <property type="project" value="TreeGrafter"/>
</dbReference>
<feature type="region of interest" description="Disordered" evidence="2">
    <location>
        <begin position="52"/>
        <end position="141"/>
    </location>
</feature>
<dbReference type="InterPro" id="IPR047184">
    <property type="entry name" value="KANK1-4"/>
</dbReference>
<dbReference type="Pfam" id="PF12796">
    <property type="entry name" value="Ank_2"/>
    <property type="match status" value="1"/>
</dbReference>
<feature type="compositionally biased region" description="Low complexity" evidence="2">
    <location>
        <begin position="74"/>
        <end position="88"/>
    </location>
</feature>
<accession>A0A0A1WV16</accession>
<dbReference type="InterPro" id="IPR036770">
    <property type="entry name" value="Ankyrin_rpt-contain_sf"/>
</dbReference>
<dbReference type="PRINTS" id="PR01415">
    <property type="entry name" value="ANKYRIN"/>
</dbReference>
<feature type="repeat" description="ANK" evidence="1">
    <location>
        <begin position="399"/>
        <end position="431"/>
    </location>
</feature>
<dbReference type="FunFam" id="1.25.40.20:FF:000243">
    <property type="entry name" value="Uncharacterized protein, isoform D"/>
    <property type="match status" value="1"/>
</dbReference>
<keyword evidence="1" id="KW-0040">ANK repeat</keyword>
<dbReference type="SMART" id="SM00248">
    <property type="entry name" value="ANK"/>
    <property type="match status" value="3"/>
</dbReference>
<feature type="compositionally biased region" description="Polar residues" evidence="2">
    <location>
        <begin position="207"/>
        <end position="220"/>
    </location>
</feature>
<dbReference type="SUPFAM" id="SSF48403">
    <property type="entry name" value="Ankyrin repeat"/>
    <property type="match status" value="1"/>
</dbReference>
<dbReference type="Gene3D" id="1.25.40.20">
    <property type="entry name" value="Ankyrin repeat-containing domain"/>
    <property type="match status" value="1"/>
</dbReference>
<dbReference type="InterPro" id="IPR002110">
    <property type="entry name" value="Ankyrin_rpt"/>
</dbReference>
<sequence length="517" mass="56319">MFSGLSSFTCYPLIVSGCSALLLTSLHEKPPSVAHFLPPESASETQSFITEPKTTAPNVGAKVTPPKANLSLTAPSSAANSRRASDASQKNAETLDDSKDDETAPLQPSLDGLIVREEKRVSVSWSRDASPAPLKDGASPYRSLESSFNEKLRDATLETAATVLAEECEEKENAGTEVDMSKGARRKTTTTTKSSHISRRQLGSVDKTVTTKNEPQTEQTEVQERPPSKALLQKLAMVEAEPRQKFVPPDEMLNALKTINNSLLKKIDAKSLSAASLKSSKLVIQQEWFRISSTEKANPHEVEDYLDCFEEMSVSLLEYCVNMVDANGNTAMHYAVSHGNFDVVSILLDSKVCNVNQMNNAGYTCVMLVSLAKLKNAAHRTVVQRLFQMADVNIRAKKHCQTALILAVSHGNKEMAELLLAAGADINIQDEDGSTALMCAADNGRTDLVKHLLSQPDCDSLLTDVDGATAFKIAWQAGHRDLGLLLYVHEQMLRSKQPNRGEATRVSLELPRGPKPT</sequence>